<dbReference type="InterPro" id="IPR006274">
    <property type="entry name" value="CarbamoylP_synth_ssu"/>
</dbReference>
<evidence type="ECO:0000256" key="2">
    <source>
        <dbReference type="ARBA" id="ARBA00005077"/>
    </source>
</evidence>
<feature type="binding site" evidence="11">
    <location>
        <position position="318"/>
    </location>
    <ligand>
        <name>L-glutamine</name>
        <dbReference type="ChEBI" id="CHEBI:58359"/>
    </ligand>
</feature>
<evidence type="ECO:0000259" key="12">
    <source>
        <dbReference type="SMART" id="SM01097"/>
    </source>
</evidence>
<dbReference type="GO" id="GO:0044205">
    <property type="term" value="P:'de novo' UMP biosynthetic process"/>
    <property type="evidence" value="ECO:0007669"/>
    <property type="project" value="UniProtKB-UniRule"/>
</dbReference>
<comment type="catalytic activity">
    <reaction evidence="9 11">
        <text>hydrogencarbonate + L-glutamine + 2 ATP + H2O = carbamoyl phosphate + L-glutamate + 2 ADP + phosphate + 2 H(+)</text>
        <dbReference type="Rhea" id="RHEA:18633"/>
        <dbReference type="ChEBI" id="CHEBI:15377"/>
        <dbReference type="ChEBI" id="CHEBI:15378"/>
        <dbReference type="ChEBI" id="CHEBI:17544"/>
        <dbReference type="ChEBI" id="CHEBI:29985"/>
        <dbReference type="ChEBI" id="CHEBI:30616"/>
        <dbReference type="ChEBI" id="CHEBI:43474"/>
        <dbReference type="ChEBI" id="CHEBI:58228"/>
        <dbReference type="ChEBI" id="CHEBI:58359"/>
        <dbReference type="ChEBI" id="CHEBI:456216"/>
        <dbReference type="EC" id="6.3.5.5"/>
    </reaction>
</comment>
<keyword evidence="6 11" id="KW-0067">ATP-binding</keyword>
<dbReference type="Proteomes" id="UP000218606">
    <property type="component" value="Chromosome"/>
</dbReference>
<dbReference type="Gene3D" id="3.50.30.20">
    <property type="entry name" value="Carbamoyl-phosphate synthase small subunit, N-terminal domain"/>
    <property type="match status" value="1"/>
</dbReference>
<dbReference type="PROSITE" id="PS51273">
    <property type="entry name" value="GATASE_TYPE_1"/>
    <property type="match status" value="1"/>
</dbReference>
<dbReference type="PRINTS" id="PR00097">
    <property type="entry name" value="ANTSNTHASEII"/>
</dbReference>
<dbReference type="Gene3D" id="3.40.50.880">
    <property type="match status" value="1"/>
</dbReference>
<keyword evidence="8 11" id="KW-0665">Pyrimidine biosynthesis</keyword>
<dbReference type="SUPFAM" id="SSF52317">
    <property type="entry name" value="Class I glutamine amidotransferase-like"/>
    <property type="match status" value="1"/>
</dbReference>
<dbReference type="RefSeq" id="WP_096870702.1">
    <property type="nucleotide sequence ID" value="NZ_CP010715.1"/>
</dbReference>
<dbReference type="GO" id="GO:0006207">
    <property type="term" value="P:'de novo' pyrimidine nucleobase biosynthetic process"/>
    <property type="evidence" value="ECO:0007669"/>
    <property type="project" value="InterPro"/>
</dbReference>
<dbReference type="NCBIfam" id="TIGR01368">
    <property type="entry name" value="CPSaseIIsmall"/>
    <property type="match status" value="1"/>
</dbReference>
<dbReference type="HAMAP" id="MF_01209">
    <property type="entry name" value="CPSase_S_chain"/>
    <property type="match status" value="1"/>
</dbReference>
<dbReference type="GO" id="GO:0006541">
    <property type="term" value="P:glutamine metabolic process"/>
    <property type="evidence" value="ECO:0007669"/>
    <property type="project" value="InterPro"/>
</dbReference>
<dbReference type="Pfam" id="PF00117">
    <property type="entry name" value="GATase"/>
    <property type="match status" value="1"/>
</dbReference>
<dbReference type="GO" id="GO:0005524">
    <property type="term" value="F:ATP binding"/>
    <property type="evidence" value="ECO:0007669"/>
    <property type="project" value="UniProtKB-UniRule"/>
</dbReference>
<feature type="binding site" evidence="11">
    <location>
        <position position="320"/>
    </location>
    <ligand>
        <name>L-glutamine</name>
        <dbReference type="ChEBI" id="CHEBI:58359"/>
    </ligand>
</feature>
<feature type="binding site" evidence="11">
    <location>
        <position position="248"/>
    </location>
    <ligand>
        <name>L-glutamine</name>
        <dbReference type="ChEBI" id="CHEBI:58359"/>
    </ligand>
</feature>
<sequence length="387" mass="41686">MADTVTPKPTACLALADGTIFYGNGFGAYGETVAELCFNTAMTGYQEIMTDPSYAGQIVTFTFPHIGNTGVTPEDDETAAPVAAGMVVKWDPTLASNWRATEELKDWLTRTNRIAIGGVDTRRLTRAIRQLGAPHVALAHDPDGNFDIEALVAKAREWSGLEGLDLAKDVTCTQSYRWDEMRWAWPEGYTRQEAPKHKVVAIDYGAKRNILRCLASAGCDVTVLPASATAEDVLAHSPDGVFLSNGPGDPAATGEYAVPMIKEILDTTDLPMFGICLGHQMLALALGGKTVKMNHGHHGANHPVKENATGKVEITSMNHGFAVDGQSLPDGVEETHVSLFDGSNCGIRISDRPVYSVQHHPEASPGPQDSFYLFERFAEAMAARKSA</sequence>
<comment type="pathway">
    <text evidence="1 11">Pyrimidine metabolism; UMP biosynthesis via de novo pathway; (S)-dihydroorotate from bicarbonate: step 1/3.</text>
</comment>
<dbReference type="InterPro" id="IPR050472">
    <property type="entry name" value="Anth_synth/Amidotransfase"/>
</dbReference>
<keyword evidence="7 11" id="KW-0315">Glutamine amidotransferase</keyword>
<evidence type="ECO:0000256" key="8">
    <source>
        <dbReference type="ARBA" id="ARBA00022975"/>
    </source>
</evidence>
<feature type="region of interest" description="CPSase" evidence="11">
    <location>
        <begin position="1"/>
        <end position="189"/>
    </location>
</feature>
<organism evidence="13 14">
    <name type="scientific">Phaeobacter piscinae</name>
    <dbReference type="NCBI Taxonomy" id="1580596"/>
    <lineage>
        <taxon>Bacteria</taxon>
        <taxon>Pseudomonadati</taxon>
        <taxon>Pseudomonadota</taxon>
        <taxon>Alphaproteobacteria</taxon>
        <taxon>Rhodobacterales</taxon>
        <taxon>Roseobacteraceae</taxon>
        <taxon>Phaeobacter</taxon>
    </lineage>
</organism>
<feature type="active site" evidence="11">
    <location>
        <position position="362"/>
    </location>
</feature>
<comment type="catalytic activity">
    <reaction evidence="10 11">
        <text>L-glutamine + H2O = L-glutamate + NH4(+)</text>
        <dbReference type="Rhea" id="RHEA:15889"/>
        <dbReference type="ChEBI" id="CHEBI:15377"/>
        <dbReference type="ChEBI" id="CHEBI:28938"/>
        <dbReference type="ChEBI" id="CHEBI:29985"/>
        <dbReference type="ChEBI" id="CHEBI:58359"/>
    </reaction>
</comment>
<dbReference type="InterPro" id="IPR036480">
    <property type="entry name" value="CarbP_synth_ssu_N_sf"/>
</dbReference>
<dbReference type="SMART" id="SM01097">
    <property type="entry name" value="CPSase_sm_chain"/>
    <property type="match status" value="1"/>
</dbReference>
<comment type="function">
    <text evidence="11">Small subunit of the glutamine-dependent carbamoyl phosphate synthetase (CPSase). CPSase catalyzes the formation of carbamoyl phosphate from the ammonia moiety of glutamine, carbonate, and phosphate donated by ATP, constituting the first step of 2 biosynthetic pathways, one leading to arginine and/or urea and the other to pyrimidine nucleotides. The small subunit (glutamine amidotransferase) binds and cleaves glutamine to supply the large subunit with the substrate ammonia.</text>
</comment>
<dbReference type="InterPro" id="IPR035686">
    <property type="entry name" value="CPSase_GATase1"/>
</dbReference>
<dbReference type="NCBIfam" id="NF009475">
    <property type="entry name" value="PRK12838.1"/>
    <property type="match status" value="1"/>
</dbReference>
<evidence type="ECO:0000256" key="9">
    <source>
        <dbReference type="ARBA" id="ARBA00048816"/>
    </source>
</evidence>
<evidence type="ECO:0000256" key="4">
    <source>
        <dbReference type="ARBA" id="ARBA00022598"/>
    </source>
</evidence>
<dbReference type="FunFam" id="3.50.30.20:FF:000001">
    <property type="entry name" value="Carbamoyl-phosphate synthase small chain"/>
    <property type="match status" value="1"/>
</dbReference>
<dbReference type="AlphaFoldDB" id="A0AAN1GP08"/>
<dbReference type="InterPro" id="IPR029062">
    <property type="entry name" value="Class_I_gatase-like"/>
</dbReference>
<protein>
    <recommendedName>
        <fullName evidence="11">Carbamoyl phosphate synthase small chain</fullName>
        <ecNumber evidence="11">6.3.5.5</ecNumber>
    </recommendedName>
    <alternativeName>
        <fullName evidence="11">Carbamoyl phosphate synthetase glutamine chain</fullName>
    </alternativeName>
</protein>
<feature type="domain" description="Carbamoyl-phosphate synthase small subunit N-terminal" evidence="12">
    <location>
        <begin position="9"/>
        <end position="139"/>
    </location>
</feature>
<dbReference type="SUPFAM" id="SSF52021">
    <property type="entry name" value="Carbamoyl phosphate synthetase, small subunit N-terminal domain"/>
    <property type="match status" value="1"/>
</dbReference>
<feature type="active site" description="Nucleophile" evidence="11">
    <location>
        <position position="276"/>
    </location>
</feature>
<reference evidence="13 14" key="1">
    <citation type="journal article" date="2017" name="Front. Microbiol.">
        <title>Phaeobacter piscinae sp. nov., a species of the Roseobacter group and potential aquaculture probiont.</title>
        <authorList>
            <person name="Sonnenschein E.C."/>
            <person name="Phippen C.B.W."/>
            <person name="Nielsen K.F."/>
            <person name="Mateiu R.V."/>
            <person name="Melchiorsen J."/>
            <person name="Gram L."/>
            <person name="Overmann J."/>
            <person name="Freese H.M."/>
        </authorList>
    </citation>
    <scope>NUCLEOTIDE SEQUENCE [LARGE SCALE GENOMIC DNA]</scope>
    <source>
        <strain evidence="13 14">P13</strain>
    </source>
</reference>
<keyword evidence="5 11" id="KW-0547">Nucleotide-binding</keyword>
<comment type="similarity">
    <text evidence="3 11">Belongs to the CarA family.</text>
</comment>
<evidence type="ECO:0000256" key="11">
    <source>
        <dbReference type="HAMAP-Rule" id="MF_01209"/>
    </source>
</evidence>
<evidence type="ECO:0000256" key="7">
    <source>
        <dbReference type="ARBA" id="ARBA00022962"/>
    </source>
</evidence>
<dbReference type="GO" id="GO:0006526">
    <property type="term" value="P:L-arginine biosynthetic process"/>
    <property type="evidence" value="ECO:0007669"/>
    <property type="project" value="UniProtKB-UniRule"/>
</dbReference>
<feature type="binding site" evidence="11">
    <location>
        <position position="277"/>
    </location>
    <ligand>
        <name>L-glutamine</name>
        <dbReference type="ChEBI" id="CHEBI:58359"/>
    </ligand>
</feature>
<comment type="subunit">
    <text evidence="11">Composed of two chains; the small (or glutamine) chain promotes the hydrolysis of glutamine to ammonia, which is used by the large (or ammonia) chain to synthesize carbamoyl phosphate. Tetramer of heterodimers (alpha,beta)4.</text>
</comment>
<accession>A0AAN1GP08</accession>
<dbReference type="EC" id="6.3.5.5" evidence="11"/>
<comment type="pathway">
    <text evidence="2 11">Amino-acid biosynthesis; L-arginine biosynthesis; carbamoyl phosphate from bicarbonate: step 1/1.</text>
</comment>
<dbReference type="GO" id="GO:0004088">
    <property type="term" value="F:carbamoyl-phosphate synthase (glutamine-hydrolyzing) activity"/>
    <property type="evidence" value="ECO:0007669"/>
    <property type="project" value="UniProtKB-UniRule"/>
</dbReference>
<evidence type="ECO:0000256" key="3">
    <source>
        <dbReference type="ARBA" id="ARBA00007800"/>
    </source>
</evidence>
<feature type="binding site" evidence="11">
    <location>
        <position position="280"/>
    </location>
    <ligand>
        <name>L-glutamine</name>
        <dbReference type="ChEBI" id="CHEBI:58359"/>
    </ligand>
</feature>
<evidence type="ECO:0000256" key="6">
    <source>
        <dbReference type="ARBA" id="ARBA00022840"/>
    </source>
</evidence>
<name>A0AAN1GP08_9RHOB</name>
<evidence type="ECO:0000313" key="13">
    <source>
        <dbReference type="EMBL" id="ATG42547.1"/>
    </source>
</evidence>
<dbReference type="EMBL" id="CP010767">
    <property type="protein sequence ID" value="ATG42547.1"/>
    <property type="molecule type" value="Genomic_DNA"/>
</dbReference>
<dbReference type="InterPro" id="IPR017926">
    <property type="entry name" value="GATASE"/>
</dbReference>
<evidence type="ECO:0000256" key="1">
    <source>
        <dbReference type="ARBA" id="ARBA00004812"/>
    </source>
</evidence>
<dbReference type="InterPro" id="IPR002474">
    <property type="entry name" value="CarbamoylP_synth_ssu_N"/>
</dbReference>
<feature type="binding site" evidence="11">
    <location>
        <position position="246"/>
    </location>
    <ligand>
        <name>L-glutamine</name>
        <dbReference type="ChEBI" id="CHEBI:58359"/>
    </ligand>
</feature>
<keyword evidence="4 11" id="KW-0436">Ligase</keyword>
<dbReference type="PANTHER" id="PTHR43418">
    <property type="entry name" value="MULTIFUNCTIONAL TRYPTOPHAN BIOSYNTHESIS PROTEIN-RELATED"/>
    <property type="match status" value="1"/>
</dbReference>
<keyword evidence="11" id="KW-0028">Amino-acid biosynthesis</keyword>
<keyword evidence="11" id="KW-0055">Arginine biosynthesis</keyword>
<feature type="binding site" evidence="11">
    <location>
        <position position="321"/>
    </location>
    <ligand>
        <name>L-glutamine</name>
        <dbReference type="ChEBI" id="CHEBI:58359"/>
    </ligand>
</feature>
<proteinExistence type="inferred from homology"/>
<evidence type="ECO:0000313" key="14">
    <source>
        <dbReference type="Proteomes" id="UP000218606"/>
    </source>
</evidence>
<feature type="active site" evidence="11">
    <location>
        <position position="360"/>
    </location>
</feature>
<gene>
    <name evidence="11 13" type="primary">carA</name>
    <name evidence="13" type="ORF">PhaeoP13_00584</name>
</gene>
<dbReference type="CDD" id="cd01744">
    <property type="entry name" value="GATase1_CPSase"/>
    <property type="match status" value="1"/>
</dbReference>
<dbReference type="PRINTS" id="PR00096">
    <property type="entry name" value="GATASE"/>
</dbReference>
<dbReference type="Pfam" id="PF00988">
    <property type="entry name" value="CPSase_sm_chain"/>
    <property type="match status" value="1"/>
</dbReference>
<evidence type="ECO:0000256" key="5">
    <source>
        <dbReference type="ARBA" id="ARBA00022741"/>
    </source>
</evidence>
<dbReference type="PRINTS" id="PR00099">
    <property type="entry name" value="CPSGATASE"/>
</dbReference>
<feature type="binding site" evidence="11">
    <location>
        <position position="53"/>
    </location>
    <ligand>
        <name>L-glutamine</name>
        <dbReference type="ChEBI" id="CHEBI:58359"/>
    </ligand>
</feature>
<evidence type="ECO:0000256" key="10">
    <source>
        <dbReference type="ARBA" id="ARBA00049285"/>
    </source>
</evidence>
<dbReference type="PANTHER" id="PTHR43418:SF7">
    <property type="entry name" value="CARBAMOYL-PHOSPHATE SYNTHASE SMALL CHAIN"/>
    <property type="match status" value="1"/>
</dbReference>